<keyword evidence="2" id="KW-0732">Signal</keyword>
<dbReference type="Pfam" id="PF13144">
    <property type="entry name" value="ChapFlgA"/>
    <property type="match status" value="1"/>
</dbReference>
<dbReference type="Gene3D" id="2.30.30.760">
    <property type="match status" value="1"/>
</dbReference>
<keyword evidence="7" id="KW-0969">Cilium</keyword>
<comment type="subcellular location">
    <subcellularLocation>
        <location evidence="1">Periplasm</location>
    </subcellularLocation>
</comment>
<dbReference type="InterPro" id="IPR017585">
    <property type="entry name" value="SAF_FlgA"/>
</dbReference>
<keyword evidence="3" id="KW-0574">Periplasm</keyword>
<feature type="domain" description="SAF" evidence="6">
    <location>
        <begin position="226"/>
        <end position="288"/>
    </location>
</feature>
<feature type="region of interest" description="Disordered" evidence="4">
    <location>
        <begin position="348"/>
        <end position="367"/>
    </location>
</feature>
<keyword evidence="7" id="KW-0966">Cell projection</keyword>
<dbReference type="Gene3D" id="3.90.1210.10">
    <property type="entry name" value="Antifreeze-like/N-acetylneuraminic acid synthase C-terminal domain"/>
    <property type="match status" value="1"/>
</dbReference>
<dbReference type="NCBIfam" id="TIGR03170">
    <property type="entry name" value="flgA_cterm"/>
    <property type="match status" value="1"/>
</dbReference>
<keyword evidence="5" id="KW-0812">Transmembrane</keyword>
<dbReference type="InterPro" id="IPR039246">
    <property type="entry name" value="Flagellar_FlgA"/>
</dbReference>
<dbReference type="PANTHER" id="PTHR36307:SF1">
    <property type="entry name" value="FLAGELLA BASAL BODY P-RING FORMATION PROTEIN FLGA"/>
    <property type="match status" value="1"/>
</dbReference>
<evidence type="ECO:0000256" key="1">
    <source>
        <dbReference type="ARBA" id="ARBA00004418"/>
    </source>
</evidence>
<dbReference type="RefSeq" id="WP_370877523.1">
    <property type="nucleotide sequence ID" value="NZ_BPQX01000033.1"/>
</dbReference>
<proteinExistence type="predicted"/>
<evidence type="ECO:0000256" key="2">
    <source>
        <dbReference type="ARBA" id="ARBA00022729"/>
    </source>
</evidence>
<comment type="caution">
    <text evidence="7">The sequence shown here is derived from an EMBL/GenBank/DDBJ whole genome shotgun (WGS) entry which is preliminary data.</text>
</comment>
<gene>
    <name evidence="7" type="ORF">QO016_001593</name>
</gene>
<evidence type="ECO:0000259" key="6">
    <source>
        <dbReference type="SMART" id="SM00858"/>
    </source>
</evidence>
<protein>
    <submittedName>
        <fullName evidence="7">Flagella basal body P-ring formation protein FlgA</fullName>
    </submittedName>
</protein>
<evidence type="ECO:0000256" key="4">
    <source>
        <dbReference type="SAM" id="MobiDB-lite"/>
    </source>
</evidence>
<keyword evidence="7" id="KW-0282">Flagellum</keyword>
<keyword evidence="8" id="KW-1185">Reference proteome</keyword>
<organism evidence="7 8">
    <name type="scientific">Methylobacterium persicinum</name>
    <dbReference type="NCBI Taxonomy" id="374426"/>
    <lineage>
        <taxon>Bacteria</taxon>
        <taxon>Pseudomonadati</taxon>
        <taxon>Pseudomonadota</taxon>
        <taxon>Alphaproteobacteria</taxon>
        <taxon>Hyphomicrobiales</taxon>
        <taxon>Methylobacteriaceae</taxon>
        <taxon>Methylobacterium</taxon>
    </lineage>
</organism>
<dbReference type="EMBL" id="JAUSVV010000002">
    <property type="protein sequence ID" value="MDQ0442110.1"/>
    <property type="molecule type" value="Genomic_DNA"/>
</dbReference>
<reference evidence="7 8" key="1">
    <citation type="submission" date="2023-07" db="EMBL/GenBank/DDBJ databases">
        <title>Genomic Encyclopedia of Type Strains, Phase IV (KMG-IV): sequencing the most valuable type-strain genomes for metagenomic binning, comparative biology and taxonomic classification.</title>
        <authorList>
            <person name="Goeker M."/>
        </authorList>
    </citation>
    <scope>NUCLEOTIDE SEQUENCE [LARGE SCALE GENOMIC DNA]</scope>
    <source>
        <strain evidence="7 8">DSM 19562</strain>
    </source>
</reference>
<dbReference type="InterPro" id="IPR013974">
    <property type="entry name" value="SAF"/>
</dbReference>
<evidence type="ECO:0000313" key="8">
    <source>
        <dbReference type="Proteomes" id="UP001236369"/>
    </source>
</evidence>
<dbReference type="Proteomes" id="UP001236369">
    <property type="component" value="Unassembled WGS sequence"/>
</dbReference>
<feature type="transmembrane region" description="Helical" evidence="5">
    <location>
        <begin position="39"/>
        <end position="62"/>
    </location>
</feature>
<evidence type="ECO:0000256" key="3">
    <source>
        <dbReference type="ARBA" id="ARBA00022764"/>
    </source>
</evidence>
<accession>A0ABU0HIH0</accession>
<dbReference type="PANTHER" id="PTHR36307">
    <property type="entry name" value="FLAGELLA BASAL BODY P-RING FORMATION PROTEIN FLGA"/>
    <property type="match status" value="1"/>
</dbReference>
<name>A0ABU0HIH0_9HYPH</name>
<keyword evidence="5" id="KW-0472">Membrane</keyword>
<dbReference type="SMART" id="SM00858">
    <property type="entry name" value="SAF"/>
    <property type="match status" value="1"/>
</dbReference>
<dbReference type="CDD" id="cd11614">
    <property type="entry name" value="SAF_CpaB_FlgA_like"/>
    <property type="match status" value="1"/>
</dbReference>
<evidence type="ECO:0000256" key="5">
    <source>
        <dbReference type="SAM" id="Phobius"/>
    </source>
</evidence>
<evidence type="ECO:0000313" key="7">
    <source>
        <dbReference type="EMBL" id="MDQ0442110.1"/>
    </source>
</evidence>
<sequence length="367" mass="38483">MTDRTVFDFFSDRGQAAEMALSPIVQPRHRRAPLPSHGMLLRAALALFAFVILGAVAVPAMAETAPPRLRGDVTARHDVLTLGDLVENVPSSLADRPLFRAPALGATGTIQSRRIAEAAAALGLASIETGGRIQVAVQRAARRVGTNEIEAALKRGLETGFGLDTNLSMIRLDGEAPMMLAPVDLAGQASAIDMVYDPRSHRVSALISLGDRQASLRVSGVVVEMREVAVLSRSLNRGEPVREGDITLERRPRESLATDAQASITAVLGEVAQHNLTAGSVLREGDTAPPDLVARGETVTIVYTIPGISLSMRGLANDSGRMGAVVNVVNVASKKVLQATVVGPGRVSVGPTGGPQLQANADTSALR</sequence>
<feature type="compositionally biased region" description="Polar residues" evidence="4">
    <location>
        <begin position="355"/>
        <end position="367"/>
    </location>
</feature>
<keyword evidence="5" id="KW-1133">Transmembrane helix</keyword>